<name>A0A645ED71_9ZZZZ</name>
<proteinExistence type="predicted"/>
<evidence type="ECO:0000313" key="1">
    <source>
        <dbReference type="EMBL" id="MPM99048.1"/>
    </source>
</evidence>
<comment type="caution">
    <text evidence="1">The sequence shown here is derived from an EMBL/GenBank/DDBJ whole genome shotgun (WGS) entry which is preliminary data.</text>
</comment>
<accession>A0A645ED71</accession>
<gene>
    <name evidence="1" type="ORF">SDC9_146238</name>
</gene>
<reference evidence="1" key="1">
    <citation type="submission" date="2019-08" db="EMBL/GenBank/DDBJ databases">
        <authorList>
            <person name="Kucharzyk K."/>
            <person name="Murdoch R.W."/>
            <person name="Higgins S."/>
            <person name="Loffler F."/>
        </authorList>
    </citation>
    <scope>NUCLEOTIDE SEQUENCE</scope>
</reference>
<dbReference type="EMBL" id="VSSQ01045171">
    <property type="protein sequence ID" value="MPM99048.1"/>
    <property type="molecule type" value="Genomic_DNA"/>
</dbReference>
<protein>
    <submittedName>
        <fullName evidence="1">Uncharacterized protein</fullName>
    </submittedName>
</protein>
<organism evidence="1">
    <name type="scientific">bioreactor metagenome</name>
    <dbReference type="NCBI Taxonomy" id="1076179"/>
    <lineage>
        <taxon>unclassified sequences</taxon>
        <taxon>metagenomes</taxon>
        <taxon>ecological metagenomes</taxon>
    </lineage>
</organism>
<dbReference type="AlphaFoldDB" id="A0A645ED71"/>
<sequence>MNKKHLFRIEFRQKHKTQENRNIDKKGKQLHKRIVIQSVQSECVDNDHDGGIKPHLITEFLQIYFAIQKHIHQADLECSAENLPQVI</sequence>